<name>A0A9W6HEV7_9MICO</name>
<accession>A0A9W6HEV7</accession>
<evidence type="ECO:0000313" key="3">
    <source>
        <dbReference type="Proteomes" id="UP001142317"/>
    </source>
</evidence>
<dbReference type="RefSeq" id="WP_210004428.1">
    <property type="nucleotide sequence ID" value="NZ_BSEO01000001.1"/>
</dbReference>
<organism evidence="2 3">
    <name type="scientific">Microbacterium imperiale</name>
    <dbReference type="NCBI Taxonomy" id="33884"/>
    <lineage>
        <taxon>Bacteria</taxon>
        <taxon>Bacillati</taxon>
        <taxon>Actinomycetota</taxon>
        <taxon>Actinomycetes</taxon>
        <taxon>Micrococcales</taxon>
        <taxon>Microbacteriaceae</taxon>
        <taxon>Microbacterium</taxon>
    </lineage>
</organism>
<dbReference type="Proteomes" id="UP001142317">
    <property type="component" value="Unassembled WGS sequence"/>
</dbReference>
<dbReference type="PROSITE" id="PS51257">
    <property type="entry name" value="PROKAR_LIPOPROTEIN"/>
    <property type="match status" value="1"/>
</dbReference>
<proteinExistence type="predicted"/>
<keyword evidence="3" id="KW-1185">Reference proteome</keyword>
<evidence type="ECO:0000256" key="1">
    <source>
        <dbReference type="SAM" id="SignalP"/>
    </source>
</evidence>
<reference evidence="2" key="2">
    <citation type="submission" date="2023-01" db="EMBL/GenBank/DDBJ databases">
        <authorList>
            <person name="Sun Q."/>
            <person name="Evtushenko L."/>
        </authorList>
    </citation>
    <scope>NUCLEOTIDE SEQUENCE</scope>
    <source>
        <strain evidence="2">VKM Ac-1447</strain>
    </source>
</reference>
<comment type="caution">
    <text evidence="2">The sequence shown here is derived from an EMBL/GenBank/DDBJ whole genome shotgun (WGS) entry which is preliminary data.</text>
</comment>
<evidence type="ECO:0000313" key="2">
    <source>
        <dbReference type="EMBL" id="GLJ79249.1"/>
    </source>
</evidence>
<reference evidence="2" key="1">
    <citation type="journal article" date="2014" name="Int. J. Syst. Evol. Microbiol.">
        <title>Complete genome sequence of Corynebacterium casei LMG S-19264T (=DSM 44701T), isolated from a smear-ripened cheese.</title>
        <authorList>
            <consortium name="US DOE Joint Genome Institute (JGI-PGF)"/>
            <person name="Walter F."/>
            <person name="Albersmeier A."/>
            <person name="Kalinowski J."/>
            <person name="Ruckert C."/>
        </authorList>
    </citation>
    <scope>NUCLEOTIDE SEQUENCE</scope>
    <source>
        <strain evidence="2">VKM Ac-1447</strain>
    </source>
</reference>
<keyword evidence="1" id="KW-0732">Signal</keyword>
<gene>
    <name evidence="2" type="ORF">GCM10017586_09310</name>
</gene>
<feature type="signal peptide" evidence="1">
    <location>
        <begin position="1"/>
        <end position="20"/>
    </location>
</feature>
<protein>
    <submittedName>
        <fullName evidence="2">Uncharacterized protein</fullName>
    </submittedName>
</protein>
<dbReference type="AlphaFoldDB" id="A0A9W6HEV7"/>
<feature type="chain" id="PRO_5040864258" evidence="1">
    <location>
        <begin position="21"/>
        <end position="200"/>
    </location>
</feature>
<sequence>MRTARLPLLAVALSTLVLTAGCATTPAADRASLTPPPPAGPIVAQGTVLDDGSEAELCLGAVSESAPPQCGGIPLADWSWEGLDDATEVSGVTWGAYAVHGTYDGDVITVTEPPVPLAAYDPAPLEDPTGGAPGSADEATLRDVEQRIHDTLGKTVLASGAYDGRLWVTVVWDDGTLQDAADTEFGDDVVVVQSAIREVG</sequence>
<dbReference type="EMBL" id="BSEO01000001">
    <property type="protein sequence ID" value="GLJ79249.1"/>
    <property type="molecule type" value="Genomic_DNA"/>
</dbReference>